<feature type="region of interest" description="Disordered" evidence="1">
    <location>
        <begin position="695"/>
        <end position="770"/>
    </location>
</feature>
<feature type="compositionally biased region" description="Polar residues" evidence="1">
    <location>
        <begin position="695"/>
        <end position="768"/>
    </location>
</feature>
<dbReference type="Proteomes" id="UP000001542">
    <property type="component" value="Unassembled WGS sequence"/>
</dbReference>
<protein>
    <submittedName>
        <fullName evidence="2">Uncharacterized protein</fullName>
    </submittedName>
</protein>
<organism evidence="2 3">
    <name type="scientific">Trichomonas vaginalis (strain ATCC PRA-98 / G3)</name>
    <dbReference type="NCBI Taxonomy" id="412133"/>
    <lineage>
        <taxon>Eukaryota</taxon>
        <taxon>Metamonada</taxon>
        <taxon>Parabasalia</taxon>
        <taxon>Trichomonadida</taxon>
        <taxon>Trichomonadidae</taxon>
        <taxon>Trichomonas</taxon>
    </lineage>
</organism>
<dbReference type="KEGG" id="tva:4773468"/>
<dbReference type="PANTHER" id="PTHR24127:SF1">
    <property type="entry name" value="ANKYRIN REPEAT AND EF-HAND DOMAIN-CONTAINING PROTEIN 1"/>
    <property type="match status" value="1"/>
</dbReference>
<dbReference type="SMART" id="SM00248">
    <property type="entry name" value="ANK"/>
    <property type="match status" value="6"/>
</dbReference>
<evidence type="ECO:0000256" key="1">
    <source>
        <dbReference type="SAM" id="MobiDB-lite"/>
    </source>
</evidence>
<name>A2DVR3_TRIV3</name>
<sequence length="1592" mass="186083">MFRAIRHNSRIPERSRNMLGINVPQPVNNDDLALSRQAEDQITNLQVRCSISTLLETYKIIETVNEFSPPTPYFCLLLLPPIDLCNIELPEPLSKLHRVQKLFRDYDSEDEKQTEELINWILANPSMGLRELEINLYINPRKVRHYKNLYAKLPLHYRLLINSKISFTPEFSQYLYTSKLLSNYDSKQIKQDSSTTASDISDLIFPSQNANSTELQFKYIEIAIDDNLAELIKIISAIQNFNFDLVYAYRSHYITLLDLFALFGSVECFKYMLLNRSSINNTERFAIAGGNLQIFRLITQRKQIDPENFYISLYYRRNDLYDWFHSNFVSDKSENISIVFSLTQLMDIQAIYAISQRNDCFPLNDLINSLYEDGNYEILRHITKFGITSLNNVISFSDKEIVFNFMNHMNQDNFQKLFMFSVTKGYKEFAEIMIHHEKFDTIKISDIKEQLKTYAPEILDMITDKLNKITDIKVIYQKYLNGYDIPTNFIYELLDYTIDVHDFVSFNRIAQVFAIALTMEQLKKLFDKSCCVFPYLYRQFIRLDKNGDEKLFLLRHFYNHMDTHSCTEFYDYFMKGNIPDLDVIDCISLCQSKNLKIENGFTRYLEERNLIPSKERELTIAEIMHQKNKQNTNDNSEAAKDINETESKLYGYWRDSPDNTSRWRISSAVRPLPTNPFYTQNHALFNYKYGFPTIPTKSPNSSNKPVQNQTSQNNPNKPVQNENSQNFPNKPVQNENSQNFPTKPVQNENSQNFPNKPVQNQGFQNNSFKPFARTSFPSSFSEVQYNFSQWQNRSKSPIEIELDRIQANKKKEKIMNSSAVPWGYSDESKSMLQKPNLNPNQVKPPPPTNTNINQAIGNYKYKDGTPFEVKCPDRPGWLRTLNRIESKELFFILNSPQFHEFVSKPENKERLLQIIPSSPVLLTFCMDCKLPKSFFDQICDLCIDYSTNTHTGSKFITDFIFNDYNKDYINLDHMIQFPSFRDIVKRMDFTKEQFDMIRNINYLDKRLIFNPRNAVYLPIDELFCFDRDQIGKALNYIEINDEIAVKIYRRNLKLSANLLRKDPILKLMKLEELVFNFTKFWPHTIILELLDEILSRDLTNKQKFKIATHMNFTDMQVNDFIIANKEKFNKDILAFYSARTGQFIVDKNTYVSDYFLTSCIRDNQYKEDFLLVFMEFNCHKSGLTKALHTAIHCKEISIVKKLIEKGAICEAIVEGYTALQKAALMRGKQGKQIFEYMMTLNLDKTYRMNTLSFCAKHLYDDNSNKIYPSMKIGNWKNNGKCDILTKVALLESRNTLSDQQVSDISVLDINEKTENALLFFINFTNCLHINGFNKPANKVNDQKTMQELIEKFLPKASVKFRNVYAILHDKPEMIEADEDLTDLLFIAVKKSGFETVKKMIEKGAKINEVEGYVNLFSPSLEAIRQYKSDILKLFIDNGLNTNEVYASDDFTLINAAIQFRSYECFDLLLPVCDLVHRVTKSPMECAIREYLNGYKYFALTLLDKIDPEIELIENNHFAQFLQHLDDGKLFGIPHQLNEPEKFSGTKVTRECAQTYLVNLIRDAVSNKHLLDLRKTPQLNRLDLSLKSFWGPK</sequence>
<proteinExistence type="predicted"/>
<dbReference type="InterPro" id="IPR052801">
    <property type="entry name" value="Ankyrin-EF-hand"/>
</dbReference>
<dbReference type="InterPro" id="IPR002110">
    <property type="entry name" value="Ankyrin_rpt"/>
</dbReference>
<dbReference type="Gene3D" id="1.25.40.20">
    <property type="entry name" value="Ankyrin repeat-containing domain"/>
    <property type="match status" value="1"/>
</dbReference>
<reference evidence="2" key="2">
    <citation type="journal article" date="2007" name="Science">
        <title>Draft genome sequence of the sexually transmitted pathogen Trichomonas vaginalis.</title>
        <authorList>
            <person name="Carlton J.M."/>
            <person name="Hirt R.P."/>
            <person name="Silva J.C."/>
            <person name="Delcher A.L."/>
            <person name="Schatz M."/>
            <person name="Zhao Q."/>
            <person name="Wortman J.R."/>
            <person name="Bidwell S.L."/>
            <person name="Alsmark U.C.M."/>
            <person name="Besteiro S."/>
            <person name="Sicheritz-Ponten T."/>
            <person name="Noel C.J."/>
            <person name="Dacks J.B."/>
            <person name="Foster P.G."/>
            <person name="Simillion C."/>
            <person name="Van de Peer Y."/>
            <person name="Miranda-Saavedra D."/>
            <person name="Barton G.J."/>
            <person name="Westrop G.D."/>
            <person name="Mueller S."/>
            <person name="Dessi D."/>
            <person name="Fiori P.L."/>
            <person name="Ren Q."/>
            <person name="Paulsen I."/>
            <person name="Zhang H."/>
            <person name="Bastida-Corcuera F.D."/>
            <person name="Simoes-Barbosa A."/>
            <person name="Brown M.T."/>
            <person name="Hayes R.D."/>
            <person name="Mukherjee M."/>
            <person name="Okumura C.Y."/>
            <person name="Schneider R."/>
            <person name="Smith A.J."/>
            <person name="Vanacova S."/>
            <person name="Villalvazo M."/>
            <person name="Haas B.J."/>
            <person name="Pertea M."/>
            <person name="Feldblyum T.V."/>
            <person name="Utterback T.R."/>
            <person name="Shu C.L."/>
            <person name="Osoegawa K."/>
            <person name="de Jong P.J."/>
            <person name="Hrdy I."/>
            <person name="Horvathova L."/>
            <person name="Zubacova Z."/>
            <person name="Dolezal P."/>
            <person name="Malik S.B."/>
            <person name="Logsdon J.M. Jr."/>
            <person name="Henze K."/>
            <person name="Gupta A."/>
            <person name="Wang C.C."/>
            <person name="Dunne R.L."/>
            <person name="Upcroft J.A."/>
            <person name="Upcroft P."/>
            <person name="White O."/>
            <person name="Salzberg S.L."/>
            <person name="Tang P."/>
            <person name="Chiu C.-H."/>
            <person name="Lee Y.-S."/>
            <person name="Embley T.M."/>
            <person name="Coombs G.H."/>
            <person name="Mottram J.C."/>
            <person name="Tachezy J."/>
            <person name="Fraser-Liggett C.M."/>
            <person name="Johnson P.J."/>
        </authorList>
    </citation>
    <scope>NUCLEOTIDE SEQUENCE [LARGE SCALE GENOMIC DNA]</scope>
    <source>
        <strain evidence="2">G3</strain>
    </source>
</reference>
<dbReference type="RefSeq" id="XP_001327699.1">
    <property type="nucleotide sequence ID" value="XM_001327664.1"/>
</dbReference>
<dbReference type="InterPro" id="IPR036770">
    <property type="entry name" value="Ankyrin_rpt-contain_sf"/>
</dbReference>
<dbReference type="EMBL" id="DS113255">
    <property type="protein sequence ID" value="EAY15476.1"/>
    <property type="molecule type" value="Genomic_DNA"/>
</dbReference>
<dbReference type="SUPFAM" id="SSF48403">
    <property type="entry name" value="Ankyrin repeat"/>
    <property type="match status" value="1"/>
</dbReference>
<evidence type="ECO:0000313" key="3">
    <source>
        <dbReference type="Proteomes" id="UP000001542"/>
    </source>
</evidence>
<gene>
    <name evidence="2" type="ORF">TVAG_210060</name>
</gene>
<dbReference type="VEuPathDB" id="TrichDB:TVAG_210060"/>
<reference evidence="2" key="1">
    <citation type="submission" date="2006-10" db="EMBL/GenBank/DDBJ databases">
        <authorList>
            <person name="Amadeo P."/>
            <person name="Zhao Q."/>
            <person name="Wortman J."/>
            <person name="Fraser-Liggett C."/>
            <person name="Carlton J."/>
        </authorList>
    </citation>
    <scope>NUCLEOTIDE SEQUENCE</scope>
    <source>
        <strain evidence="2">G3</strain>
    </source>
</reference>
<dbReference type="InParanoid" id="A2DVR3"/>
<accession>A2DVR3</accession>
<evidence type="ECO:0000313" key="2">
    <source>
        <dbReference type="EMBL" id="EAY15476.1"/>
    </source>
</evidence>
<dbReference type="VEuPathDB" id="TrichDB:TVAGG3_0734560"/>
<dbReference type="PANTHER" id="PTHR24127">
    <property type="entry name" value="ANKYRIN REPEAT AND EF-HAND DOMAIN-CONTAINING PROTEIN 1"/>
    <property type="match status" value="1"/>
</dbReference>
<keyword evidence="3" id="KW-1185">Reference proteome</keyword>